<feature type="compositionally biased region" description="Low complexity" evidence="1">
    <location>
        <begin position="252"/>
        <end position="266"/>
    </location>
</feature>
<accession>A0AA37FG38</accession>
<feature type="region of interest" description="Disordered" evidence="1">
    <location>
        <begin position="555"/>
        <end position="579"/>
    </location>
</feature>
<feature type="region of interest" description="Disordered" evidence="1">
    <location>
        <begin position="222"/>
        <end position="241"/>
    </location>
</feature>
<evidence type="ECO:0000256" key="1">
    <source>
        <dbReference type="SAM" id="MobiDB-lite"/>
    </source>
</evidence>
<feature type="region of interest" description="Disordered" evidence="1">
    <location>
        <begin position="321"/>
        <end position="373"/>
    </location>
</feature>
<sequence length="611" mass="65806">MPDWPVTTTEGTLVRAEDSGKAKERGSEPARHRPRSSQVSEREARVLSLQRLAGNAAVSRAIDEARHQHGPGCGHADTSVQRSADSELHEHGPGCGHGETTVQRRVSPGDAIASPGKPLPSRIVERMEQEYPMKFGHVRLHDNPVAQRSAADHGALAYTTGSHIVSGRSSLDDETLYHEAGHVWQQAMGKVAGTDDGTGTKVSSPGDPFEVKATENGRRMARGESPDLALPGSATGGGVQRAVGAPAEHVQRAPANAAPQTAPQPQIGLPPDLNAALGREIPDYWNDLQWADSGQGYHTATLPRGHRVWNAIEDYARLSQERAPVTAPKGEATRMAASQSRLADPAITDEQRTSHTRRLQEGKPGGPPPPSSARMDIVEIVVCANPTLWQKYTTNRQMFHQSMITHGKQGLEASGRDRSDRIPWATGTRPDLGGAASTSVQPGYQRPDQLPPSVPQGAGEAFFWHGTGTHIMDLIDKGGPAPEMGTNKGTADKPRYGVLGQGTYVADNASKAQTYFACPQCEDPECVDATHPPRQLMLMRGLIGSPEFAHLGQNRRAEDHKTLKDGRTSLVSPGLKKNPARLGATGTNEFLIKDKSLLYPEIRVHYRRAAP</sequence>
<dbReference type="EMBL" id="BNDZ01000005">
    <property type="protein sequence ID" value="GHI47928.1"/>
    <property type="molecule type" value="Genomic_DNA"/>
</dbReference>
<feature type="compositionally biased region" description="Basic and acidic residues" evidence="1">
    <location>
        <begin position="15"/>
        <end position="31"/>
    </location>
</feature>
<name>A0AA37FG38_9ACTN</name>
<feature type="compositionally biased region" description="Basic and acidic residues" evidence="1">
    <location>
        <begin position="349"/>
        <end position="361"/>
    </location>
</feature>
<proteinExistence type="predicted"/>
<feature type="region of interest" description="Disordered" evidence="1">
    <location>
        <begin position="67"/>
        <end position="118"/>
    </location>
</feature>
<evidence type="ECO:0000259" key="2">
    <source>
        <dbReference type="Pfam" id="PF13699"/>
    </source>
</evidence>
<reference evidence="3" key="1">
    <citation type="submission" date="2022-09" db="EMBL/GenBank/DDBJ databases">
        <title>Whole genome shotgun sequence of Streptomyces albidoflavus NBRC 12854.</title>
        <authorList>
            <person name="Komaki H."/>
            <person name="Tamura T."/>
        </authorList>
    </citation>
    <scope>NUCLEOTIDE SEQUENCE</scope>
    <source>
        <strain evidence="3">NBRC 12854</strain>
    </source>
</reference>
<dbReference type="AlphaFoldDB" id="A0AA37FG38"/>
<gene>
    <name evidence="3" type="ORF">ScoT_41020</name>
</gene>
<dbReference type="InterPro" id="IPR025295">
    <property type="entry name" value="eCIS_core_dom"/>
</dbReference>
<dbReference type="Gene3D" id="3.90.228.10">
    <property type="match status" value="1"/>
</dbReference>
<dbReference type="Proteomes" id="UP001051844">
    <property type="component" value="Unassembled WGS sequence"/>
</dbReference>
<comment type="caution">
    <text evidence="3">The sequence shown here is derived from an EMBL/GenBank/DDBJ whole genome shotgun (WGS) entry which is preliminary data.</text>
</comment>
<protein>
    <recommendedName>
        <fullName evidence="2">eCIS core domain-containing protein</fullName>
    </recommendedName>
</protein>
<evidence type="ECO:0000313" key="4">
    <source>
        <dbReference type="Proteomes" id="UP001051844"/>
    </source>
</evidence>
<feature type="region of interest" description="Disordered" evidence="1">
    <location>
        <begin position="1"/>
        <end position="45"/>
    </location>
</feature>
<feature type="region of interest" description="Disordered" evidence="1">
    <location>
        <begin position="246"/>
        <end position="268"/>
    </location>
</feature>
<dbReference type="Pfam" id="PF13699">
    <property type="entry name" value="eCIS_core"/>
    <property type="match status" value="1"/>
</dbReference>
<feature type="domain" description="eCIS core" evidence="2">
    <location>
        <begin position="118"/>
        <end position="189"/>
    </location>
</feature>
<feature type="compositionally biased region" description="Polar residues" evidence="1">
    <location>
        <begin position="1"/>
        <end position="11"/>
    </location>
</feature>
<feature type="region of interest" description="Disordered" evidence="1">
    <location>
        <begin position="409"/>
        <end position="453"/>
    </location>
</feature>
<organism evidence="3 4">
    <name type="scientific">Streptomyces albidoflavus</name>
    <dbReference type="NCBI Taxonomy" id="1886"/>
    <lineage>
        <taxon>Bacteria</taxon>
        <taxon>Bacillati</taxon>
        <taxon>Actinomycetota</taxon>
        <taxon>Actinomycetes</taxon>
        <taxon>Kitasatosporales</taxon>
        <taxon>Streptomycetaceae</taxon>
        <taxon>Streptomyces</taxon>
        <taxon>Streptomyces albidoflavus group</taxon>
    </lineage>
</organism>
<evidence type="ECO:0000313" key="3">
    <source>
        <dbReference type="EMBL" id="GHI47928.1"/>
    </source>
</evidence>
<feature type="compositionally biased region" description="Basic and acidic residues" evidence="1">
    <location>
        <begin position="555"/>
        <end position="567"/>
    </location>
</feature>